<sequence>MPISRAAIATESGERLINRLCKHWSHKLEVEYTERDAKIVFPEQNSTCLMHAEASKLAVSVEAPSDETLKQLEGVVQSHLERMAKDETLEIVWQN</sequence>
<evidence type="ECO:0000313" key="2">
    <source>
        <dbReference type="Proteomes" id="UP001319846"/>
    </source>
</evidence>
<dbReference type="EMBL" id="JABYQT010000011">
    <property type="protein sequence ID" value="MBZ5488783.1"/>
    <property type="molecule type" value="Genomic_DNA"/>
</dbReference>
<reference evidence="1" key="1">
    <citation type="submission" date="2020-06" db="EMBL/GenBank/DDBJ databases">
        <title>Whole Genome Sequence of Halomonas aquamarina MB598.</title>
        <authorList>
            <person name="Pervaiz M."/>
            <person name="Fariq A."/>
            <person name="Yasmin A."/>
            <person name="Welch M."/>
        </authorList>
    </citation>
    <scope>NUCLEOTIDE SEQUENCE</scope>
    <source>
        <strain evidence="1">MB598</strain>
    </source>
</reference>
<proteinExistence type="predicted"/>
<name>A0ACC5VX85_9GAMM</name>
<dbReference type="Proteomes" id="UP001319846">
    <property type="component" value="Unassembled WGS sequence"/>
</dbReference>
<protein>
    <submittedName>
        <fullName evidence="1">DUF2218 domain-containing protein</fullName>
    </submittedName>
</protein>
<accession>A0ACC5VX85</accession>
<organism evidence="1 2">
    <name type="scientific">Vreelandella aquamarina</name>
    <dbReference type="NCBI Taxonomy" id="77097"/>
    <lineage>
        <taxon>Bacteria</taxon>
        <taxon>Pseudomonadati</taxon>
        <taxon>Pseudomonadota</taxon>
        <taxon>Gammaproteobacteria</taxon>
        <taxon>Oceanospirillales</taxon>
        <taxon>Halomonadaceae</taxon>
        <taxon>Vreelandella</taxon>
    </lineage>
</organism>
<comment type="caution">
    <text evidence="1">The sequence shown here is derived from an EMBL/GenBank/DDBJ whole genome shotgun (WGS) entry which is preliminary data.</text>
</comment>
<evidence type="ECO:0000313" key="1">
    <source>
        <dbReference type="EMBL" id="MBZ5488783.1"/>
    </source>
</evidence>
<keyword evidence="2" id="KW-1185">Reference proteome</keyword>
<gene>
    <name evidence="1" type="ORF">HW452_14750</name>
</gene>